<dbReference type="AlphaFoldDB" id="A0AAN9LTB9"/>
<keyword evidence="2" id="KW-1185">Reference proteome</keyword>
<accession>A0AAN9LTB9</accession>
<protein>
    <submittedName>
        <fullName evidence="1">Uncharacterized protein</fullName>
    </submittedName>
</protein>
<evidence type="ECO:0000313" key="1">
    <source>
        <dbReference type="EMBL" id="KAK7339652.1"/>
    </source>
</evidence>
<reference evidence="1 2" key="1">
    <citation type="submission" date="2024-01" db="EMBL/GenBank/DDBJ databases">
        <title>The genomes of 5 underutilized Papilionoideae crops provide insights into root nodulation and disease resistanc.</title>
        <authorList>
            <person name="Jiang F."/>
        </authorList>
    </citation>
    <scope>NUCLEOTIDE SEQUENCE [LARGE SCALE GENOMIC DNA]</scope>
    <source>
        <strain evidence="1">LVBAO_FW01</strain>
        <tissue evidence="1">Leaves</tissue>
    </source>
</reference>
<gene>
    <name evidence="1" type="ORF">VNO77_20331</name>
</gene>
<evidence type="ECO:0000313" key="2">
    <source>
        <dbReference type="Proteomes" id="UP001367508"/>
    </source>
</evidence>
<dbReference type="EMBL" id="JAYMYQ010000004">
    <property type="protein sequence ID" value="KAK7339652.1"/>
    <property type="molecule type" value="Genomic_DNA"/>
</dbReference>
<comment type="caution">
    <text evidence="1">The sequence shown here is derived from an EMBL/GenBank/DDBJ whole genome shotgun (WGS) entry which is preliminary data.</text>
</comment>
<sequence>MILNRVYNCSITYVDDALLFFLAFNICEKKSNFSVVAFVAINVSGGNVETAASYSFGRHIFTLKRLFCMSNVDPIDVGKAQGMTLVELQGSKQLTSTLPPRNRQTTGAVEFELTSIPCYSSLSDVD</sequence>
<proteinExistence type="predicted"/>
<organism evidence="1 2">
    <name type="scientific">Canavalia gladiata</name>
    <name type="common">Sword bean</name>
    <name type="synonym">Dolichos gladiatus</name>
    <dbReference type="NCBI Taxonomy" id="3824"/>
    <lineage>
        <taxon>Eukaryota</taxon>
        <taxon>Viridiplantae</taxon>
        <taxon>Streptophyta</taxon>
        <taxon>Embryophyta</taxon>
        <taxon>Tracheophyta</taxon>
        <taxon>Spermatophyta</taxon>
        <taxon>Magnoliopsida</taxon>
        <taxon>eudicotyledons</taxon>
        <taxon>Gunneridae</taxon>
        <taxon>Pentapetalae</taxon>
        <taxon>rosids</taxon>
        <taxon>fabids</taxon>
        <taxon>Fabales</taxon>
        <taxon>Fabaceae</taxon>
        <taxon>Papilionoideae</taxon>
        <taxon>50 kb inversion clade</taxon>
        <taxon>NPAAA clade</taxon>
        <taxon>indigoferoid/millettioid clade</taxon>
        <taxon>Phaseoleae</taxon>
        <taxon>Canavalia</taxon>
    </lineage>
</organism>
<dbReference type="Proteomes" id="UP001367508">
    <property type="component" value="Unassembled WGS sequence"/>
</dbReference>
<name>A0AAN9LTB9_CANGL</name>